<name>A0A7W3JGU3_9MICO</name>
<reference evidence="3 5" key="2">
    <citation type="submission" date="2020-07" db="EMBL/GenBank/DDBJ databases">
        <title>Sequencing the genomes of 1000 actinobacteria strains.</title>
        <authorList>
            <person name="Klenk H.-P."/>
        </authorList>
    </citation>
    <scope>NUCLEOTIDE SEQUENCE [LARGE SCALE GENOMIC DNA]</scope>
    <source>
        <strain evidence="3 5">DSM 10309</strain>
    </source>
</reference>
<dbReference type="OrthoDB" id="9776116at2"/>
<evidence type="ECO:0000259" key="1">
    <source>
        <dbReference type="Pfam" id="PF01882"/>
    </source>
</evidence>
<dbReference type="EMBL" id="JACGWW010000001">
    <property type="protein sequence ID" value="MBA8812585.1"/>
    <property type="molecule type" value="Genomic_DNA"/>
</dbReference>
<gene>
    <name evidence="3" type="ORF">FB463_000809</name>
    <name evidence="2" type="ORF">FFA01_00070</name>
</gene>
<evidence type="ECO:0000313" key="4">
    <source>
        <dbReference type="Proteomes" id="UP000321154"/>
    </source>
</evidence>
<dbReference type="PANTHER" id="PTHR33608:SF6">
    <property type="entry name" value="BLL2464 PROTEIN"/>
    <property type="match status" value="1"/>
</dbReference>
<dbReference type="RefSeq" id="WP_146851649.1">
    <property type="nucleotide sequence ID" value="NZ_BAAAHR010000002.1"/>
</dbReference>
<dbReference type="Proteomes" id="UP000522688">
    <property type="component" value="Unassembled WGS sequence"/>
</dbReference>
<evidence type="ECO:0000313" key="5">
    <source>
        <dbReference type="Proteomes" id="UP000522688"/>
    </source>
</evidence>
<evidence type="ECO:0000313" key="2">
    <source>
        <dbReference type="EMBL" id="GEK81698.1"/>
    </source>
</evidence>
<accession>A0A7W3JGU3</accession>
<evidence type="ECO:0000313" key="3">
    <source>
        <dbReference type="EMBL" id="MBA8812585.1"/>
    </source>
</evidence>
<dbReference type="EMBL" id="BJUV01000001">
    <property type="protein sequence ID" value="GEK81698.1"/>
    <property type="molecule type" value="Genomic_DNA"/>
</dbReference>
<dbReference type="PANTHER" id="PTHR33608">
    <property type="entry name" value="BLL2464 PROTEIN"/>
    <property type="match status" value="1"/>
</dbReference>
<sequence length="295" mass="32781">MASLLLRVRTTMSLRAHRRTLDLLEGGYASVHHGRSHDFDDLRAYVAGDDVKDIDWKATARHGEPLVKRYIASRRQHLVLVVDTGRNMAATAASGETKKDIAIMAAGALGYIAATHGDTVSLVTGDESGTRAHPAGGTEAHLEMLLRQVDRRATLDAARSDLAGVLGWVARGIRRRSMLLVVTDDVALDERLDRLLRRLRAQHEIVWLTIGDADLMTRTGHASDVYDVHEMAGLPAYLRESPLLRREFDRADEARRTATEHELRSLGISSERIASRAEVVPALFAVIEKHRRARR</sequence>
<dbReference type="AlphaFoldDB" id="A0A7W3JGU3"/>
<dbReference type="Pfam" id="PF01882">
    <property type="entry name" value="DUF58"/>
    <property type="match status" value="1"/>
</dbReference>
<feature type="domain" description="DUF58" evidence="1">
    <location>
        <begin position="41"/>
        <end position="213"/>
    </location>
</feature>
<dbReference type="Proteomes" id="UP000321154">
    <property type="component" value="Unassembled WGS sequence"/>
</dbReference>
<protein>
    <submittedName>
        <fullName evidence="3">Uncharacterized protein (DUF58 family)</fullName>
    </submittedName>
</protein>
<comment type="caution">
    <text evidence="3">The sequence shown here is derived from an EMBL/GenBank/DDBJ whole genome shotgun (WGS) entry which is preliminary data.</text>
</comment>
<reference evidence="2 4" key="1">
    <citation type="submission" date="2019-07" db="EMBL/GenBank/DDBJ databases">
        <title>Whole genome shotgun sequence of Frigoribacterium faeni NBRC 103066.</title>
        <authorList>
            <person name="Hosoyama A."/>
            <person name="Uohara A."/>
            <person name="Ohji S."/>
            <person name="Ichikawa N."/>
        </authorList>
    </citation>
    <scope>NUCLEOTIDE SEQUENCE [LARGE SCALE GENOMIC DNA]</scope>
    <source>
        <strain evidence="2 4">NBRC 103066</strain>
    </source>
</reference>
<dbReference type="InterPro" id="IPR002881">
    <property type="entry name" value="DUF58"/>
</dbReference>
<organism evidence="3 5">
    <name type="scientific">Frigoribacterium faeni</name>
    <dbReference type="NCBI Taxonomy" id="145483"/>
    <lineage>
        <taxon>Bacteria</taxon>
        <taxon>Bacillati</taxon>
        <taxon>Actinomycetota</taxon>
        <taxon>Actinomycetes</taxon>
        <taxon>Micrococcales</taxon>
        <taxon>Microbacteriaceae</taxon>
        <taxon>Frigoribacterium</taxon>
    </lineage>
</organism>
<keyword evidence="4" id="KW-1185">Reference proteome</keyword>
<proteinExistence type="predicted"/>